<dbReference type="Proteomes" id="UP001732700">
    <property type="component" value="Chromosome 4A"/>
</dbReference>
<evidence type="ECO:0000313" key="1">
    <source>
        <dbReference type="EnsemblPlants" id="AVESA.00010b.r2.4AG0641890.1.CDS"/>
    </source>
</evidence>
<dbReference type="EnsemblPlants" id="AVESA.00010b.r2.4AG0641890.1">
    <property type="protein sequence ID" value="AVESA.00010b.r2.4AG0641890.1.CDS"/>
    <property type="gene ID" value="AVESA.00010b.r2.4AG0641890"/>
</dbReference>
<accession>A0ACD5WJI6</accession>
<sequence>MAPERLGDGDGDSGGGFSWTLAAALSFIALNSGMAVYRSREDAATVVFVASAYLDLVLLFCCLWLHDRAAPGSAWKNRLKASVWTLTTLLTFSFAYAVTGTAGLTLPVALLVWIIAAATGIGASSAFFDRGRVNQPVGEIVMPPV</sequence>
<protein>
    <submittedName>
        <fullName evidence="1">Uncharacterized protein</fullName>
    </submittedName>
</protein>
<evidence type="ECO:0000313" key="2">
    <source>
        <dbReference type="Proteomes" id="UP001732700"/>
    </source>
</evidence>
<organism evidence="1 2">
    <name type="scientific">Avena sativa</name>
    <name type="common">Oat</name>
    <dbReference type="NCBI Taxonomy" id="4498"/>
    <lineage>
        <taxon>Eukaryota</taxon>
        <taxon>Viridiplantae</taxon>
        <taxon>Streptophyta</taxon>
        <taxon>Embryophyta</taxon>
        <taxon>Tracheophyta</taxon>
        <taxon>Spermatophyta</taxon>
        <taxon>Magnoliopsida</taxon>
        <taxon>Liliopsida</taxon>
        <taxon>Poales</taxon>
        <taxon>Poaceae</taxon>
        <taxon>BOP clade</taxon>
        <taxon>Pooideae</taxon>
        <taxon>Poodae</taxon>
        <taxon>Poeae</taxon>
        <taxon>Poeae Chloroplast Group 1 (Aveneae type)</taxon>
        <taxon>Aveninae</taxon>
        <taxon>Avena</taxon>
    </lineage>
</organism>
<reference evidence="1" key="1">
    <citation type="submission" date="2021-05" db="EMBL/GenBank/DDBJ databases">
        <authorList>
            <person name="Scholz U."/>
            <person name="Mascher M."/>
            <person name="Fiebig A."/>
        </authorList>
    </citation>
    <scope>NUCLEOTIDE SEQUENCE [LARGE SCALE GENOMIC DNA]</scope>
</reference>
<keyword evidence="2" id="KW-1185">Reference proteome</keyword>
<reference evidence="1" key="2">
    <citation type="submission" date="2025-09" db="UniProtKB">
        <authorList>
            <consortium name="EnsemblPlants"/>
        </authorList>
    </citation>
    <scope>IDENTIFICATION</scope>
</reference>
<name>A0ACD5WJI6_AVESA</name>
<proteinExistence type="predicted"/>